<dbReference type="SUPFAM" id="SSF47571">
    <property type="entry name" value="Cloroperoxidase"/>
    <property type="match status" value="1"/>
</dbReference>
<dbReference type="PANTHER" id="PTHR33577:SF9">
    <property type="entry name" value="PEROXIDASE STCC"/>
    <property type="match status" value="1"/>
</dbReference>
<sequence length="211" mass="23450">MGADFTVLIGGAGLFSSPDVLSGAFDLNDLDQHNFPIEHDASLSRQDAYFGNDYSFYDKYWQQVVSMFQGNKTALLPAANAIANRTQDSQAINPTFTYGFREFIFRYGETAIYLQAMGGDDSTGVTRVDWVRMLFEKEKLPYELGWRPRAEPITIPSLGQMVFELFSISPEQVPEGEKITQDTYKDVFEGLVGGSEILNNITGGFAHAVGL</sequence>
<keyword evidence="2" id="KW-0575">Peroxidase</keyword>
<evidence type="ECO:0000256" key="2">
    <source>
        <dbReference type="ARBA" id="ARBA00022559"/>
    </source>
</evidence>
<keyword evidence="4" id="KW-0479">Metal-binding</keyword>
<dbReference type="InterPro" id="IPR000028">
    <property type="entry name" value="Chloroperoxidase"/>
</dbReference>
<dbReference type="Gene3D" id="1.10.489.10">
    <property type="entry name" value="Chloroperoxidase-like"/>
    <property type="match status" value="1"/>
</dbReference>
<dbReference type="Pfam" id="PF01328">
    <property type="entry name" value="Peroxidase_2"/>
    <property type="match status" value="1"/>
</dbReference>
<keyword evidence="5" id="KW-0560">Oxidoreductase</keyword>
<organism evidence="9 10">
    <name type="scientific">Dothistroma septosporum (strain NZE10 / CBS 128990)</name>
    <name type="common">Red band needle blight fungus</name>
    <name type="synonym">Mycosphaerella pini</name>
    <dbReference type="NCBI Taxonomy" id="675120"/>
    <lineage>
        <taxon>Eukaryota</taxon>
        <taxon>Fungi</taxon>
        <taxon>Dikarya</taxon>
        <taxon>Ascomycota</taxon>
        <taxon>Pezizomycotina</taxon>
        <taxon>Dothideomycetes</taxon>
        <taxon>Dothideomycetidae</taxon>
        <taxon>Mycosphaerellales</taxon>
        <taxon>Mycosphaerellaceae</taxon>
        <taxon>Dothistroma</taxon>
    </lineage>
</organism>
<keyword evidence="3" id="KW-0349">Heme</keyword>
<feature type="domain" description="Heme haloperoxidase family profile" evidence="8">
    <location>
        <begin position="1"/>
        <end position="160"/>
    </location>
</feature>
<reference evidence="10" key="1">
    <citation type="journal article" date="2012" name="PLoS Genet.">
        <title>The genomes of the fungal plant pathogens Cladosporium fulvum and Dothistroma septosporum reveal adaptation to different hosts and lifestyles but also signatures of common ancestry.</title>
        <authorList>
            <person name="de Wit P.J.G.M."/>
            <person name="van der Burgt A."/>
            <person name="Oekmen B."/>
            <person name="Stergiopoulos I."/>
            <person name="Abd-Elsalam K.A."/>
            <person name="Aerts A.L."/>
            <person name="Bahkali A.H."/>
            <person name="Beenen H.G."/>
            <person name="Chettri P."/>
            <person name="Cox M.P."/>
            <person name="Datema E."/>
            <person name="de Vries R.P."/>
            <person name="Dhillon B."/>
            <person name="Ganley A.R."/>
            <person name="Griffiths S.A."/>
            <person name="Guo Y."/>
            <person name="Hamelin R.C."/>
            <person name="Henrissat B."/>
            <person name="Kabir M.S."/>
            <person name="Jashni M.K."/>
            <person name="Kema G."/>
            <person name="Klaubauf S."/>
            <person name="Lapidus A."/>
            <person name="Levasseur A."/>
            <person name="Lindquist E."/>
            <person name="Mehrabi R."/>
            <person name="Ohm R.A."/>
            <person name="Owen T.J."/>
            <person name="Salamov A."/>
            <person name="Schwelm A."/>
            <person name="Schijlen E."/>
            <person name="Sun H."/>
            <person name="van den Burg H.A."/>
            <person name="van Ham R.C.H.J."/>
            <person name="Zhang S."/>
            <person name="Goodwin S.B."/>
            <person name="Grigoriev I.V."/>
            <person name="Collemare J."/>
            <person name="Bradshaw R.E."/>
        </authorList>
    </citation>
    <scope>NUCLEOTIDE SEQUENCE [LARGE SCALE GENOMIC DNA]</scope>
    <source>
        <strain evidence="10">NZE10 / CBS 128990</strain>
    </source>
</reference>
<dbReference type="PROSITE" id="PS51405">
    <property type="entry name" value="HEME_HALOPEROXIDASE"/>
    <property type="match status" value="1"/>
</dbReference>
<dbReference type="eggNOG" id="ENOG502S5K7">
    <property type="taxonomic scope" value="Eukaryota"/>
</dbReference>
<keyword evidence="6" id="KW-0408">Iron</keyword>
<accession>M2XM89</accession>
<keyword evidence="10" id="KW-1185">Reference proteome</keyword>
<evidence type="ECO:0000256" key="1">
    <source>
        <dbReference type="ARBA" id="ARBA00001970"/>
    </source>
</evidence>
<evidence type="ECO:0000256" key="7">
    <source>
        <dbReference type="ARBA" id="ARBA00025795"/>
    </source>
</evidence>
<dbReference type="InterPro" id="IPR036851">
    <property type="entry name" value="Chloroperoxidase-like_sf"/>
</dbReference>
<evidence type="ECO:0000313" key="10">
    <source>
        <dbReference type="Proteomes" id="UP000016933"/>
    </source>
</evidence>
<evidence type="ECO:0000259" key="8">
    <source>
        <dbReference type="PROSITE" id="PS51405"/>
    </source>
</evidence>
<evidence type="ECO:0000256" key="3">
    <source>
        <dbReference type="ARBA" id="ARBA00022617"/>
    </source>
</evidence>
<dbReference type="EMBL" id="KB446540">
    <property type="protein sequence ID" value="EME43572.1"/>
    <property type="molecule type" value="Genomic_DNA"/>
</dbReference>
<dbReference type="PANTHER" id="PTHR33577">
    <property type="entry name" value="STERIGMATOCYSTIN BIOSYNTHESIS PEROXIDASE STCC-RELATED"/>
    <property type="match status" value="1"/>
</dbReference>
<dbReference type="STRING" id="675120.M2XM89"/>
<dbReference type="AlphaFoldDB" id="M2XM89"/>
<proteinExistence type="inferred from homology"/>
<dbReference type="OrthoDB" id="407298at2759"/>
<gene>
    <name evidence="9" type="ORF">DOTSEDRAFT_132104</name>
</gene>
<evidence type="ECO:0000313" key="9">
    <source>
        <dbReference type="EMBL" id="EME43572.1"/>
    </source>
</evidence>
<comment type="similarity">
    <text evidence="7">Belongs to the chloroperoxidase family.</text>
</comment>
<name>M2XM89_DOTSN</name>
<dbReference type="OMA" id="VTRVDWV"/>
<evidence type="ECO:0000256" key="4">
    <source>
        <dbReference type="ARBA" id="ARBA00022723"/>
    </source>
</evidence>
<reference evidence="9 10" key="2">
    <citation type="journal article" date="2012" name="PLoS Pathog.">
        <title>Diverse lifestyles and strategies of plant pathogenesis encoded in the genomes of eighteen Dothideomycetes fungi.</title>
        <authorList>
            <person name="Ohm R.A."/>
            <person name="Feau N."/>
            <person name="Henrissat B."/>
            <person name="Schoch C.L."/>
            <person name="Horwitz B.A."/>
            <person name="Barry K.W."/>
            <person name="Condon B.J."/>
            <person name="Copeland A.C."/>
            <person name="Dhillon B."/>
            <person name="Glaser F."/>
            <person name="Hesse C.N."/>
            <person name="Kosti I."/>
            <person name="LaButti K."/>
            <person name="Lindquist E.A."/>
            <person name="Lucas S."/>
            <person name="Salamov A.A."/>
            <person name="Bradshaw R.E."/>
            <person name="Ciuffetti L."/>
            <person name="Hamelin R.C."/>
            <person name="Kema G.H.J."/>
            <person name="Lawrence C."/>
            <person name="Scott J.A."/>
            <person name="Spatafora J.W."/>
            <person name="Turgeon B.G."/>
            <person name="de Wit P.J.G.M."/>
            <person name="Zhong S."/>
            <person name="Goodwin S.B."/>
            <person name="Grigoriev I.V."/>
        </authorList>
    </citation>
    <scope>NUCLEOTIDE SEQUENCE [LARGE SCALE GENOMIC DNA]</scope>
    <source>
        <strain evidence="10">NZE10 / CBS 128990</strain>
    </source>
</reference>
<protein>
    <recommendedName>
        <fullName evidence="8">Heme haloperoxidase family profile domain-containing protein</fullName>
    </recommendedName>
</protein>
<comment type="cofactor">
    <cofactor evidence="1">
        <name>heme b</name>
        <dbReference type="ChEBI" id="CHEBI:60344"/>
    </cofactor>
</comment>
<dbReference type="GO" id="GO:0004601">
    <property type="term" value="F:peroxidase activity"/>
    <property type="evidence" value="ECO:0007669"/>
    <property type="project" value="UniProtKB-KW"/>
</dbReference>
<evidence type="ECO:0000256" key="5">
    <source>
        <dbReference type="ARBA" id="ARBA00023002"/>
    </source>
</evidence>
<dbReference type="Proteomes" id="UP000016933">
    <property type="component" value="Unassembled WGS sequence"/>
</dbReference>
<evidence type="ECO:0000256" key="6">
    <source>
        <dbReference type="ARBA" id="ARBA00023004"/>
    </source>
</evidence>
<dbReference type="GO" id="GO:0046872">
    <property type="term" value="F:metal ion binding"/>
    <property type="evidence" value="ECO:0007669"/>
    <property type="project" value="UniProtKB-KW"/>
</dbReference>
<dbReference type="HOGENOM" id="CLU_050230_0_3_1"/>